<dbReference type="Proteomes" id="UP000198778">
    <property type="component" value="Unassembled WGS sequence"/>
</dbReference>
<evidence type="ECO:0000256" key="7">
    <source>
        <dbReference type="ARBA" id="ARBA00022741"/>
    </source>
</evidence>
<dbReference type="InterPro" id="IPR005467">
    <property type="entry name" value="His_kinase_dom"/>
</dbReference>
<dbReference type="Pfam" id="PF06580">
    <property type="entry name" value="His_kinase"/>
    <property type="match status" value="1"/>
</dbReference>
<keyword evidence="13" id="KW-1133">Transmembrane helix</keyword>
<dbReference type="SUPFAM" id="SSF158472">
    <property type="entry name" value="HAMP domain-like"/>
    <property type="match status" value="1"/>
</dbReference>
<comment type="catalytic activity">
    <reaction evidence="1">
        <text>ATP + protein L-histidine = ADP + protein N-phospho-L-histidine.</text>
        <dbReference type="EC" id="2.7.13.3"/>
    </reaction>
</comment>
<keyword evidence="11 13" id="KW-0472">Membrane</keyword>
<evidence type="ECO:0000256" key="6">
    <source>
        <dbReference type="ARBA" id="ARBA00022679"/>
    </source>
</evidence>
<keyword evidence="12" id="KW-0175">Coiled coil</keyword>
<dbReference type="InterPro" id="IPR010559">
    <property type="entry name" value="Sig_transdc_His_kin_internal"/>
</dbReference>
<dbReference type="Pfam" id="PF02518">
    <property type="entry name" value="HATPase_c"/>
    <property type="match status" value="1"/>
</dbReference>
<keyword evidence="6" id="KW-0808">Transferase</keyword>
<dbReference type="InterPro" id="IPR003660">
    <property type="entry name" value="HAMP_dom"/>
</dbReference>
<dbReference type="InterPro" id="IPR050640">
    <property type="entry name" value="Bact_2-comp_sensor_kinase"/>
</dbReference>
<name>A0A1H0GES2_9BACI</name>
<dbReference type="RefSeq" id="WP_175444261.1">
    <property type="nucleotide sequence ID" value="NZ_FNIL01000006.1"/>
</dbReference>
<dbReference type="AlphaFoldDB" id="A0A1H0GES2"/>
<comment type="subcellular location">
    <subcellularLocation>
        <location evidence="2">Cell membrane</location>
        <topology evidence="2">Multi-pass membrane protein</topology>
    </subcellularLocation>
</comment>
<evidence type="ECO:0000256" key="4">
    <source>
        <dbReference type="ARBA" id="ARBA00022475"/>
    </source>
</evidence>
<keyword evidence="7" id="KW-0547">Nucleotide-binding</keyword>
<evidence type="ECO:0000259" key="14">
    <source>
        <dbReference type="PROSITE" id="PS50109"/>
    </source>
</evidence>
<dbReference type="PROSITE" id="PS50885">
    <property type="entry name" value="HAMP"/>
    <property type="match status" value="1"/>
</dbReference>
<evidence type="ECO:0000256" key="11">
    <source>
        <dbReference type="ARBA" id="ARBA00023136"/>
    </source>
</evidence>
<feature type="coiled-coil region" evidence="12">
    <location>
        <begin position="344"/>
        <end position="374"/>
    </location>
</feature>
<feature type="domain" description="HAMP" evidence="15">
    <location>
        <begin position="300"/>
        <end position="352"/>
    </location>
</feature>
<keyword evidence="9" id="KW-0067">ATP-binding</keyword>
<dbReference type="Gene3D" id="6.10.340.10">
    <property type="match status" value="1"/>
</dbReference>
<dbReference type="InterPro" id="IPR036890">
    <property type="entry name" value="HATPase_C_sf"/>
</dbReference>
<feature type="transmembrane region" description="Helical" evidence="13">
    <location>
        <begin position="7"/>
        <end position="27"/>
    </location>
</feature>
<evidence type="ECO:0000256" key="2">
    <source>
        <dbReference type="ARBA" id="ARBA00004651"/>
    </source>
</evidence>
<dbReference type="PANTHER" id="PTHR34220">
    <property type="entry name" value="SENSOR HISTIDINE KINASE YPDA"/>
    <property type="match status" value="1"/>
</dbReference>
<gene>
    <name evidence="16" type="ORF">SAMN04488053_10680</name>
</gene>
<reference evidence="17" key="1">
    <citation type="submission" date="2016-10" db="EMBL/GenBank/DDBJ databases">
        <authorList>
            <person name="Varghese N."/>
            <person name="Submissions S."/>
        </authorList>
    </citation>
    <scope>NUCLEOTIDE SEQUENCE [LARGE SCALE GENOMIC DNA]</scope>
    <source>
        <strain evidence="17">CGMCC 1.10369</strain>
    </source>
</reference>
<organism evidence="16 17">
    <name type="scientific">Alkalicoccus daliensis</name>
    <dbReference type="NCBI Taxonomy" id="745820"/>
    <lineage>
        <taxon>Bacteria</taxon>
        <taxon>Bacillati</taxon>
        <taxon>Bacillota</taxon>
        <taxon>Bacilli</taxon>
        <taxon>Bacillales</taxon>
        <taxon>Bacillaceae</taxon>
        <taxon>Alkalicoccus</taxon>
    </lineage>
</organism>
<evidence type="ECO:0000256" key="10">
    <source>
        <dbReference type="ARBA" id="ARBA00023012"/>
    </source>
</evidence>
<keyword evidence="13" id="KW-0812">Transmembrane</keyword>
<keyword evidence="4" id="KW-1003">Cell membrane</keyword>
<evidence type="ECO:0000259" key="15">
    <source>
        <dbReference type="PROSITE" id="PS50885"/>
    </source>
</evidence>
<evidence type="ECO:0000256" key="9">
    <source>
        <dbReference type="ARBA" id="ARBA00022840"/>
    </source>
</evidence>
<keyword evidence="17" id="KW-1185">Reference proteome</keyword>
<evidence type="ECO:0000313" key="16">
    <source>
        <dbReference type="EMBL" id="SDO05358.1"/>
    </source>
</evidence>
<dbReference type="STRING" id="745820.SAMN04488053_10680"/>
<dbReference type="PROSITE" id="PS50109">
    <property type="entry name" value="HIS_KIN"/>
    <property type="match status" value="1"/>
</dbReference>
<keyword evidence="5" id="KW-0597">Phosphoprotein</keyword>
<dbReference type="GO" id="GO:0000155">
    <property type="term" value="F:phosphorelay sensor kinase activity"/>
    <property type="evidence" value="ECO:0007669"/>
    <property type="project" value="InterPro"/>
</dbReference>
<dbReference type="GO" id="GO:0005886">
    <property type="term" value="C:plasma membrane"/>
    <property type="evidence" value="ECO:0007669"/>
    <property type="project" value="UniProtKB-SubCell"/>
</dbReference>
<dbReference type="EMBL" id="FNIL01000006">
    <property type="protein sequence ID" value="SDO05358.1"/>
    <property type="molecule type" value="Genomic_DNA"/>
</dbReference>
<evidence type="ECO:0000256" key="8">
    <source>
        <dbReference type="ARBA" id="ARBA00022777"/>
    </source>
</evidence>
<keyword evidence="10" id="KW-0902">Two-component regulatory system</keyword>
<evidence type="ECO:0000256" key="3">
    <source>
        <dbReference type="ARBA" id="ARBA00012438"/>
    </source>
</evidence>
<evidence type="ECO:0000256" key="1">
    <source>
        <dbReference type="ARBA" id="ARBA00000085"/>
    </source>
</evidence>
<dbReference type="InterPro" id="IPR003594">
    <property type="entry name" value="HATPase_dom"/>
</dbReference>
<evidence type="ECO:0000256" key="13">
    <source>
        <dbReference type="SAM" id="Phobius"/>
    </source>
</evidence>
<sequence>MALRNKFQTLVIFLVILPLLIVGWLTYDLGSSIYRDQINEHMQDTLNAIDLNIRTTMNEVDSFSDYVVTSGPVMNHLTVDTWANPQQEVQNENMISQLSFSSDLTYDFSLIPNTGEALYFIAPPEERFVQLEDSSLADAIIEKRGRTHWTGPSSEEMEEGFSPVFTVGRSVIHPQTLEQLGLFFLFVNPDLLQSADSLGANSETSWSILNENGETVYNTSPDLLGAEIDNSVLQQTEGTYTYEDQEFFYTSTETAQDWTLVSFINVQNMSTILVPARIFIAGIIASLLLLLFLFHKLFSQRLLQFIQRFNEGMTEAAEGNLQVKMEHYKEEEFQTLGTSFNYMVQELKTTIKQVEEEQQQKQRAEFKVLQHQINPHFLYNTLESVNALASLNKTEEVQHMVTNLGKLLRISLKGPYEISLAEEIKHVSSYLEIQRVRHSYTFDYEVQMEPELKTQHVLKLILQPIVENAIEHGMASTAFNVIKIQAFLSENSLALRVTDNGPGFPETVLKELNQRTQLTAFEGHGVLNVHDRIQLYYLKHSGLLICSEPGLTIVQLRIPLEEKEEENV</sequence>
<accession>A0A1H0GES2</accession>
<evidence type="ECO:0000313" key="17">
    <source>
        <dbReference type="Proteomes" id="UP000198778"/>
    </source>
</evidence>
<feature type="domain" description="Histidine kinase" evidence="14">
    <location>
        <begin position="458"/>
        <end position="562"/>
    </location>
</feature>
<dbReference type="EC" id="2.7.13.3" evidence="3"/>
<dbReference type="Gene3D" id="3.30.565.10">
    <property type="entry name" value="Histidine kinase-like ATPase, C-terminal domain"/>
    <property type="match status" value="1"/>
</dbReference>
<evidence type="ECO:0000256" key="5">
    <source>
        <dbReference type="ARBA" id="ARBA00022553"/>
    </source>
</evidence>
<dbReference type="SMART" id="SM00304">
    <property type="entry name" value="HAMP"/>
    <property type="match status" value="1"/>
</dbReference>
<dbReference type="PANTHER" id="PTHR34220:SF7">
    <property type="entry name" value="SENSOR HISTIDINE KINASE YPDA"/>
    <property type="match status" value="1"/>
</dbReference>
<keyword evidence="8" id="KW-0418">Kinase</keyword>
<protein>
    <recommendedName>
        <fullName evidence="3">histidine kinase</fullName>
        <ecNumber evidence="3">2.7.13.3</ecNumber>
    </recommendedName>
</protein>
<proteinExistence type="predicted"/>
<dbReference type="GO" id="GO:0005524">
    <property type="term" value="F:ATP binding"/>
    <property type="evidence" value="ECO:0007669"/>
    <property type="project" value="UniProtKB-KW"/>
</dbReference>
<dbReference type="CDD" id="cd06225">
    <property type="entry name" value="HAMP"/>
    <property type="match status" value="1"/>
</dbReference>
<evidence type="ECO:0000256" key="12">
    <source>
        <dbReference type="SAM" id="Coils"/>
    </source>
</evidence>
<dbReference type="SUPFAM" id="SSF55874">
    <property type="entry name" value="ATPase domain of HSP90 chaperone/DNA topoisomerase II/histidine kinase"/>
    <property type="match status" value="1"/>
</dbReference>
<feature type="transmembrane region" description="Helical" evidence="13">
    <location>
        <begin position="272"/>
        <end position="294"/>
    </location>
</feature>